<dbReference type="Pfam" id="PF06923">
    <property type="entry name" value="GutM"/>
    <property type="match status" value="1"/>
</dbReference>
<evidence type="ECO:0000313" key="2">
    <source>
        <dbReference type="EMBL" id="SDC94952.1"/>
    </source>
</evidence>
<keyword evidence="1" id="KW-0732">Signal</keyword>
<dbReference type="EMBL" id="FMZB01000005">
    <property type="protein sequence ID" value="SDC94952.1"/>
    <property type="molecule type" value="Genomic_DNA"/>
</dbReference>
<name>A0A1G6QRD1_9BACI</name>
<accession>A0A1G6QRD1</accession>
<dbReference type="RefSeq" id="WP_093727273.1">
    <property type="nucleotide sequence ID" value="NZ_FMZB01000005.1"/>
</dbReference>
<dbReference type="STRING" id="361279.SAMN05421663_105191"/>
<sequence>MKLVLIACCLLIIQSALTAIQVHYYQKSMKKLVGKYKGEKGFHLFSGQSRRRVGPGSIVLLVVDESYMIRECQVMRGISILSTFKEMKEYEGKHLGELLDELHSPVKQKKLPALQTALQTAGEQALMSISKTKRMASIS</sequence>
<feature type="signal peptide" evidence="1">
    <location>
        <begin position="1"/>
        <end position="18"/>
    </location>
</feature>
<organism evidence="2 3">
    <name type="scientific">Terribacillus halophilus</name>
    <dbReference type="NCBI Taxonomy" id="361279"/>
    <lineage>
        <taxon>Bacteria</taxon>
        <taxon>Bacillati</taxon>
        <taxon>Bacillota</taxon>
        <taxon>Bacilli</taxon>
        <taxon>Bacillales</taxon>
        <taxon>Bacillaceae</taxon>
        <taxon>Terribacillus</taxon>
    </lineage>
</organism>
<keyword evidence="2" id="KW-0238">DNA-binding</keyword>
<reference evidence="3" key="1">
    <citation type="submission" date="2016-10" db="EMBL/GenBank/DDBJ databases">
        <authorList>
            <person name="Varghese N."/>
            <person name="Submissions S."/>
        </authorList>
    </citation>
    <scope>NUCLEOTIDE SEQUENCE [LARGE SCALE GENOMIC DNA]</scope>
    <source>
        <strain evidence="3">DSM 21620</strain>
    </source>
</reference>
<dbReference type="Proteomes" id="UP000198666">
    <property type="component" value="Unassembled WGS sequence"/>
</dbReference>
<keyword evidence="3" id="KW-1185">Reference proteome</keyword>
<proteinExistence type="predicted"/>
<dbReference type="OrthoDB" id="2854696at2"/>
<evidence type="ECO:0000256" key="1">
    <source>
        <dbReference type="SAM" id="SignalP"/>
    </source>
</evidence>
<protein>
    <submittedName>
        <fullName evidence="2">DNA-binding transcriptional regulator of glucitol operon</fullName>
    </submittedName>
</protein>
<gene>
    <name evidence="2" type="ORF">SAMN05421663_105191</name>
</gene>
<dbReference type="InterPro" id="IPR009693">
    <property type="entry name" value="Glucitol_operon_activator"/>
</dbReference>
<feature type="chain" id="PRO_5038771645" evidence="1">
    <location>
        <begin position="19"/>
        <end position="139"/>
    </location>
</feature>
<dbReference type="AlphaFoldDB" id="A0A1G6QRD1"/>
<evidence type="ECO:0000313" key="3">
    <source>
        <dbReference type="Proteomes" id="UP000198666"/>
    </source>
</evidence>
<dbReference type="GO" id="GO:0003677">
    <property type="term" value="F:DNA binding"/>
    <property type="evidence" value="ECO:0007669"/>
    <property type="project" value="UniProtKB-KW"/>
</dbReference>